<comment type="caution">
    <text evidence="2">The sequence shown here is derived from an EMBL/GenBank/DDBJ whole genome shotgun (WGS) entry which is preliminary data.</text>
</comment>
<gene>
    <name evidence="2" type="ORF">BpHYR1_030519</name>
</gene>
<evidence type="ECO:0000313" key="2">
    <source>
        <dbReference type="EMBL" id="RNA00672.1"/>
    </source>
</evidence>
<feature type="compositionally biased region" description="Low complexity" evidence="1">
    <location>
        <begin position="1"/>
        <end position="23"/>
    </location>
</feature>
<dbReference type="GO" id="GO:0017022">
    <property type="term" value="F:myosin binding"/>
    <property type="evidence" value="ECO:0007669"/>
    <property type="project" value="TreeGrafter"/>
</dbReference>
<evidence type="ECO:0000256" key="1">
    <source>
        <dbReference type="SAM" id="MobiDB-lite"/>
    </source>
</evidence>
<reference evidence="2 3" key="1">
    <citation type="journal article" date="2018" name="Sci. Rep.">
        <title>Genomic signatures of local adaptation to the degree of environmental predictability in rotifers.</title>
        <authorList>
            <person name="Franch-Gras L."/>
            <person name="Hahn C."/>
            <person name="Garcia-Roger E.M."/>
            <person name="Carmona M.J."/>
            <person name="Serra M."/>
            <person name="Gomez A."/>
        </authorList>
    </citation>
    <scope>NUCLEOTIDE SEQUENCE [LARGE SCALE GENOMIC DNA]</scope>
    <source>
        <strain evidence="2">HYR1</strain>
    </source>
</reference>
<dbReference type="AlphaFoldDB" id="A0A3M7PNH4"/>
<proteinExistence type="predicted"/>
<dbReference type="GO" id="GO:0048311">
    <property type="term" value="P:mitochondrion distribution"/>
    <property type="evidence" value="ECO:0007669"/>
    <property type="project" value="TreeGrafter"/>
</dbReference>
<dbReference type="PANTHER" id="PTHR15751">
    <property type="entry name" value="TRAFFICKING KINESIN-BINDING PROTEIN"/>
    <property type="match status" value="1"/>
</dbReference>
<evidence type="ECO:0000313" key="3">
    <source>
        <dbReference type="Proteomes" id="UP000276133"/>
    </source>
</evidence>
<name>A0A3M7PNH4_BRAPC</name>
<dbReference type="OrthoDB" id="10515957at2759"/>
<dbReference type="GO" id="GO:0047496">
    <property type="term" value="P:vesicle transport along microtubule"/>
    <property type="evidence" value="ECO:0007669"/>
    <property type="project" value="TreeGrafter"/>
</dbReference>
<sequence>MSNSCSSKTSNTSTRKTNNTSQNETPSNEENIKSLKSCETLTDICSSDNIAEVDVISLLDEKLPKYKLRADTIFSHSNCDWIKAPLYIDQNELAELTNEQIAFTLDYFSEY</sequence>
<protein>
    <submittedName>
        <fullName evidence="2">Trafficking kinesin-binding</fullName>
    </submittedName>
</protein>
<feature type="region of interest" description="Disordered" evidence="1">
    <location>
        <begin position="1"/>
        <end position="31"/>
    </location>
</feature>
<organism evidence="2 3">
    <name type="scientific">Brachionus plicatilis</name>
    <name type="common">Marine rotifer</name>
    <name type="synonym">Brachionus muelleri</name>
    <dbReference type="NCBI Taxonomy" id="10195"/>
    <lineage>
        <taxon>Eukaryota</taxon>
        <taxon>Metazoa</taxon>
        <taxon>Spiralia</taxon>
        <taxon>Gnathifera</taxon>
        <taxon>Rotifera</taxon>
        <taxon>Eurotatoria</taxon>
        <taxon>Monogononta</taxon>
        <taxon>Pseudotrocha</taxon>
        <taxon>Ploima</taxon>
        <taxon>Brachionidae</taxon>
        <taxon>Brachionus</taxon>
    </lineage>
</organism>
<dbReference type="Proteomes" id="UP000276133">
    <property type="component" value="Unassembled WGS sequence"/>
</dbReference>
<dbReference type="GO" id="GO:0006605">
    <property type="term" value="P:protein targeting"/>
    <property type="evidence" value="ECO:0007669"/>
    <property type="project" value="TreeGrafter"/>
</dbReference>
<dbReference type="EMBL" id="REGN01009652">
    <property type="protein sequence ID" value="RNA00672.1"/>
    <property type="molecule type" value="Genomic_DNA"/>
</dbReference>
<dbReference type="GO" id="GO:0031410">
    <property type="term" value="C:cytoplasmic vesicle"/>
    <property type="evidence" value="ECO:0007669"/>
    <property type="project" value="TreeGrafter"/>
</dbReference>
<keyword evidence="3" id="KW-1185">Reference proteome</keyword>
<accession>A0A3M7PNH4</accession>
<dbReference type="PANTHER" id="PTHR15751:SF12">
    <property type="entry name" value="TRAFFICKING KINESIN-BINDING PROTEIN MILT"/>
    <property type="match status" value="1"/>
</dbReference>
<dbReference type="InterPro" id="IPR051946">
    <property type="entry name" value="Intracell_Traff-Reg"/>
</dbReference>
<dbReference type="GO" id="GO:0005739">
    <property type="term" value="C:mitochondrion"/>
    <property type="evidence" value="ECO:0007669"/>
    <property type="project" value="TreeGrafter"/>
</dbReference>